<keyword evidence="2" id="KW-1185">Reference proteome</keyword>
<proteinExistence type="predicted"/>
<accession>A0ABW2ESG7</accession>
<sequence>MDRRTIREGTGRLAMALGLGMSLGMSLGVAPLALAEEGIQGSLDGEARQWYILRHGDDSNASFTDLGGLYAVDLMGFVEPDAWRTREALSISFTLMGEEVTEFDVVHLIGHSALPPVYTSEAAEVTLTLEAFEVRGPVARVAGRVVGTLALQQVLGEPPSLEEGIAIDVRFEAEAERVEF</sequence>
<dbReference type="Proteomes" id="UP001596411">
    <property type="component" value="Unassembled WGS sequence"/>
</dbReference>
<organism evidence="1 2">
    <name type="scientific">Halomonas salifodinae</name>
    <dbReference type="NCBI Taxonomy" id="438745"/>
    <lineage>
        <taxon>Bacteria</taxon>
        <taxon>Pseudomonadati</taxon>
        <taxon>Pseudomonadota</taxon>
        <taxon>Gammaproteobacteria</taxon>
        <taxon>Oceanospirillales</taxon>
        <taxon>Halomonadaceae</taxon>
        <taxon>Halomonas</taxon>
    </lineage>
</organism>
<dbReference type="RefSeq" id="WP_346063055.1">
    <property type="nucleotide sequence ID" value="NZ_BAAADR010000014.1"/>
</dbReference>
<reference evidence="2" key="1">
    <citation type="journal article" date="2019" name="Int. J. Syst. Evol. Microbiol.">
        <title>The Global Catalogue of Microorganisms (GCM) 10K type strain sequencing project: providing services to taxonomists for standard genome sequencing and annotation.</title>
        <authorList>
            <consortium name="The Broad Institute Genomics Platform"/>
            <consortium name="The Broad Institute Genome Sequencing Center for Infectious Disease"/>
            <person name="Wu L."/>
            <person name="Ma J."/>
        </authorList>
    </citation>
    <scope>NUCLEOTIDE SEQUENCE [LARGE SCALE GENOMIC DNA]</scope>
    <source>
        <strain evidence="2">CGMCC 1.13666</strain>
    </source>
</reference>
<name>A0ABW2ESG7_9GAMM</name>
<gene>
    <name evidence="1" type="ORF">ACFQH5_00685</name>
</gene>
<evidence type="ECO:0008006" key="3">
    <source>
        <dbReference type="Google" id="ProtNLM"/>
    </source>
</evidence>
<protein>
    <recommendedName>
        <fullName evidence="3">YceI family protein</fullName>
    </recommendedName>
</protein>
<dbReference type="EMBL" id="JBHSZP010000001">
    <property type="protein sequence ID" value="MFC7088065.1"/>
    <property type="molecule type" value="Genomic_DNA"/>
</dbReference>
<evidence type="ECO:0000313" key="1">
    <source>
        <dbReference type="EMBL" id="MFC7088065.1"/>
    </source>
</evidence>
<comment type="caution">
    <text evidence="1">The sequence shown here is derived from an EMBL/GenBank/DDBJ whole genome shotgun (WGS) entry which is preliminary data.</text>
</comment>
<evidence type="ECO:0000313" key="2">
    <source>
        <dbReference type="Proteomes" id="UP001596411"/>
    </source>
</evidence>